<name>A0ABN8IWC8_9NEOP</name>
<feature type="compositionally biased region" description="Basic and acidic residues" evidence="1">
    <location>
        <begin position="325"/>
        <end position="340"/>
    </location>
</feature>
<feature type="compositionally biased region" description="Basic and acidic residues" evidence="1">
    <location>
        <begin position="267"/>
        <end position="281"/>
    </location>
</feature>
<sequence length="395" mass="44725">MKSMWGGNPDFQNEADDEDWDDYSQNPNFGNFRNERYGNAYGNYRGGYGPMNTAGPMNGGGFGPMNSGGFRPMNSGGFGPPRFMGPPPGNFGPGPRPLFAPEEPFMMGRGFGLRGPNKFKRTNDKAFRYLVRCGVPKEHLKNLPASLLQLIEEEYCGLCAQSFTSFAVARTHYVSKNHLKNQKKWLSQHSDARYQQIIEIPFKSRELYCELCDIHITSKSHADSHYAGKPHRAIVEGRKMPRNPTLLQRSNSSRLEQLIRREKKHMKPYEPKEEKDKPTKDSKVFQSELYCDICKTCVTCTDQMTMHLNGKRHLSKEKHHILKMMKGENKDGDEKVTSERVDDEELDENETGKDGENEGEEEGDEGNADGQGEEEDAGAYDWGNGSGTWDEPETI</sequence>
<feature type="non-terminal residue" evidence="3">
    <location>
        <position position="1"/>
    </location>
</feature>
<feature type="region of interest" description="Disordered" evidence="1">
    <location>
        <begin position="1"/>
        <end position="34"/>
    </location>
</feature>
<dbReference type="PANTHER" id="PTHR46786">
    <property type="entry name" value="ZINC FINGER MATRIN-TYPE PROTEIN 3"/>
    <property type="match status" value="1"/>
</dbReference>
<dbReference type="EMBL" id="OW152817">
    <property type="protein sequence ID" value="CAH2068601.1"/>
    <property type="molecule type" value="Genomic_DNA"/>
</dbReference>
<dbReference type="InterPro" id="IPR052644">
    <property type="entry name" value="ZMAT3"/>
</dbReference>
<dbReference type="SMART" id="SM00451">
    <property type="entry name" value="ZnF_U1"/>
    <property type="match status" value="3"/>
</dbReference>
<organism evidence="3 4">
    <name type="scientific">Iphiclides podalirius</name>
    <name type="common">scarce swallowtail</name>
    <dbReference type="NCBI Taxonomy" id="110791"/>
    <lineage>
        <taxon>Eukaryota</taxon>
        <taxon>Metazoa</taxon>
        <taxon>Ecdysozoa</taxon>
        <taxon>Arthropoda</taxon>
        <taxon>Hexapoda</taxon>
        <taxon>Insecta</taxon>
        <taxon>Pterygota</taxon>
        <taxon>Neoptera</taxon>
        <taxon>Endopterygota</taxon>
        <taxon>Lepidoptera</taxon>
        <taxon>Glossata</taxon>
        <taxon>Ditrysia</taxon>
        <taxon>Papilionoidea</taxon>
        <taxon>Papilionidae</taxon>
        <taxon>Papilioninae</taxon>
        <taxon>Iphiclides</taxon>
    </lineage>
</organism>
<protein>
    <recommendedName>
        <fullName evidence="2">C2H2-type domain-containing protein</fullName>
    </recommendedName>
</protein>
<gene>
    <name evidence="3" type="ORF">IPOD504_LOCUS14441</name>
</gene>
<evidence type="ECO:0000256" key="1">
    <source>
        <dbReference type="SAM" id="MobiDB-lite"/>
    </source>
</evidence>
<feature type="domain" description="C2H2-type" evidence="2">
    <location>
        <begin position="156"/>
        <end position="178"/>
    </location>
</feature>
<feature type="region of interest" description="Disordered" evidence="1">
    <location>
        <begin position="325"/>
        <end position="395"/>
    </location>
</feature>
<dbReference type="SUPFAM" id="SSF57667">
    <property type="entry name" value="beta-beta-alpha zinc fingers"/>
    <property type="match status" value="3"/>
</dbReference>
<feature type="compositionally biased region" description="Acidic residues" evidence="1">
    <location>
        <begin position="357"/>
        <end position="378"/>
    </location>
</feature>
<dbReference type="Gene3D" id="3.30.160.60">
    <property type="entry name" value="Classic Zinc Finger"/>
    <property type="match status" value="3"/>
</dbReference>
<proteinExistence type="predicted"/>
<dbReference type="Pfam" id="PF12874">
    <property type="entry name" value="zf-met"/>
    <property type="match status" value="3"/>
</dbReference>
<dbReference type="PANTHER" id="PTHR46786:SF1">
    <property type="entry name" value="ZINC FINGER MATRIN-TYPE PROTEIN 3"/>
    <property type="match status" value="1"/>
</dbReference>
<dbReference type="InterPro" id="IPR036236">
    <property type="entry name" value="Znf_C2H2_sf"/>
</dbReference>
<accession>A0ABN8IWC8</accession>
<keyword evidence="4" id="KW-1185">Reference proteome</keyword>
<evidence type="ECO:0000313" key="4">
    <source>
        <dbReference type="Proteomes" id="UP000837857"/>
    </source>
</evidence>
<feature type="compositionally biased region" description="Acidic residues" evidence="1">
    <location>
        <begin position="13"/>
        <end position="22"/>
    </location>
</feature>
<dbReference type="InterPro" id="IPR003604">
    <property type="entry name" value="Matrin/U1-like-C_Znf_C2H2"/>
</dbReference>
<feature type="region of interest" description="Disordered" evidence="1">
    <location>
        <begin position="260"/>
        <end position="281"/>
    </location>
</feature>
<evidence type="ECO:0000313" key="3">
    <source>
        <dbReference type="EMBL" id="CAH2068601.1"/>
    </source>
</evidence>
<reference evidence="3" key="1">
    <citation type="submission" date="2022-03" db="EMBL/GenBank/DDBJ databases">
        <authorList>
            <person name="Martin H S."/>
        </authorList>
    </citation>
    <scope>NUCLEOTIDE SEQUENCE</scope>
</reference>
<dbReference type="PROSITE" id="PS00028">
    <property type="entry name" value="ZINC_FINGER_C2H2_1"/>
    <property type="match status" value="1"/>
</dbReference>
<dbReference type="InterPro" id="IPR013087">
    <property type="entry name" value="Znf_C2H2_type"/>
</dbReference>
<dbReference type="Proteomes" id="UP000837857">
    <property type="component" value="Chromosome 5"/>
</dbReference>
<evidence type="ECO:0000259" key="2">
    <source>
        <dbReference type="PROSITE" id="PS00028"/>
    </source>
</evidence>